<dbReference type="GO" id="GO:0032259">
    <property type="term" value="P:methylation"/>
    <property type="evidence" value="ECO:0007669"/>
    <property type="project" value="UniProtKB-KW"/>
</dbReference>
<protein>
    <recommendedName>
        <fullName evidence="3">[histone H4]-lysine(20) N-methyltransferase</fullName>
        <ecNumber evidence="3">2.1.1.361</ecNumber>
    </recommendedName>
</protein>
<dbReference type="InterPro" id="IPR047266">
    <property type="entry name" value="KMT5A-like_SET"/>
</dbReference>
<dbReference type="InterPro" id="IPR046341">
    <property type="entry name" value="SET_dom_sf"/>
</dbReference>
<feature type="compositionally biased region" description="Basic and acidic residues" evidence="14">
    <location>
        <begin position="8"/>
        <end position="17"/>
    </location>
</feature>
<evidence type="ECO:0000256" key="8">
    <source>
        <dbReference type="ARBA" id="ARBA00022853"/>
    </source>
</evidence>
<dbReference type="GO" id="GO:0006357">
    <property type="term" value="P:regulation of transcription by RNA polymerase II"/>
    <property type="evidence" value="ECO:0007669"/>
    <property type="project" value="TreeGrafter"/>
</dbReference>
<dbReference type="EMBL" id="LR786313">
    <property type="protein sequence ID" value="CAB3260056.1"/>
    <property type="molecule type" value="mRNA"/>
</dbReference>
<feature type="compositionally biased region" description="Basic residues" evidence="14">
    <location>
        <begin position="140"/>
        <end position="152"/>
    </location>
</feature>
<dbReference type="GO" id="GO:0043516">
    <property type="term" value="P:regulation of DNA damage response, signal transduction by p53 class mediator"/>
    <property type="evidence" value="ECO:0007669"/>
    <property type="project" value="TreeGrafter"/>
</dbReference>
<evidence type="ECO:0000256" key="2">
    <source>
        <dbReference type="ARBA" id="ARBA00004286"/>
    </source>
</evidence>
<comment type="catalytic activity">
    <reaction evidence="12">
        <text>L-lysyl(20)-[histone H4] + S-adenosyl-L-methionine = N(6)-methyl-L-lysyl(20)-[histone H4] + S-adenosyl-L-homocysteine + H(+)</text>
        <dbReference type="Rhea" id="RHEA:60344"/>
        <dbReference type="Rhea" id="RHEA-COMP:15554"/>
        <dbReference type="Rhea" id="RHEA-COMP:15555"/>
        <dbReference type="ChEBI" id="CHEBI:15378"/>
        <dbReference type="ChEBI" id="CHEBI:29969"/>
        <dbReference type="ChEBI" id="CHEBI:57856"/>
        <dbReference type="ChEBI" id="CHEBI:59789"/>
        <dbReference type="ChEBI" id="CHEBI:61929"/>
        <dbReference type="EC" id="2.1.1.361"/>
    </reaction>
</comment>
<proteinExistence type="evidence at transcript level"/>
<dbReference type="GO" id="GO:0005634">
    <property type="term" value="C:nucleus"/>
    <property type="evidence" value="ECO:0007669"/>
    <property type="project" value="UniProtKB-SubCell"/>
</dbReference>
<evidence type="ECO:0000313" key="16">
    <source>
        <dbReference type="EMBL" id="CAB3260056.1"/>
    </source>
</evidence>
<dbReference type="AlphaFoldDB" id="A0A6F9DGZ1"/>
<keyword evidence="7" id="KW-0949">S-adenosyl-L-methionine</keyword>
<dbReference type="Pfam" id="PF00856">
    <property type="entry name" value="SET"/>
    <property type="match status" value="1"/>
</dbReference>
<keyword evidence="4" id="KW-0158">Chromosome</keyword>
<dbReference type="EC" id="2.1.1.361" evidence="3"/>
<gene>
    <name evidence="16" type="primary">Kmt5a</name>
</gene>
<keyword evidence="6 16" id="KW-0808">Transferase</keyword>
<evidence type="ECO:0000256" key="13">
    <source>
        <dbReference type="ARBA" id="ARBA00048985"/>
    </source>
</evidence>
<organism evidence="16">
    <name type="scientific">Phallusia mammillata</name>
    <dbReference type="NCBI Taxonomy" id="59560"/>
    <lineage>
        <taxon>Eukaryota</taxon>
        <taxon>Metazoa</taxon>
        <taxon>Chordata</taxon>
        <taxon>Tunicata</taxon>
        <taxon>Ascidiacea</taxon>
        <taxon>Phlebobranchia</taxon>
        <taxon>Ascidiidae</taxon>
        <taxon>Phallusia</taxon>
    </lineage>
</organism>
<feature type="domain" description="SET" evidence="15">
    <location>
        <begin position="202"/>
        <end position="330"/>
    </location>
</feature>
<feature type="compositionally biased region" description="Polar residues" evidence="14">
    <location>
        <begin position="47"/>
        <end position="67"/>
    </location>
</feature>
<evidence type="ECO:0000256" key="10">
    <source>
        <dbReference type="ARBA" id="ARBA00023163"/>
    </source>
</evidence>
<evidence type="ECO:0000256" key="5">
    <source>
        <dbReference type="ARBA" id="ARBA00022603"/>
    </source>
</evidence>
<dbReference type="SMART" id="SM00317">
    <property type="entry name" value="SET"/>
    <property type="match status" value="1"/>
</dbReference>
<evidence type="ECO:0000259" key="15">
    <source>
        <dbReference type="PROSITE" id="PS50280"/>
    </source>
</evidence>
<evidence type="ECO:0000256" key="12">
    <source>
        <dbReference type="ARBA" id="ARBA00047784"/>
    </source>
</evidence>
<name>A0A6F9DGZ1_9ASCI</name>
<dbReference type="Gene3D" id="2.170.270.10">
    <property type="entry name" value="SET domain"/>
    <property type="match status" value="1"/>
</dbReference>
<evidence type="ECO:0000256" key="9">
    <source>
        <dbReference type="ARBA" id="ARBA00023015"/>
    </source>
</evidence>
<evidence type="ECO:0000256" key="6">
    <source>
        <dbReference type="ARBA" id="ARBA00022679"/>
    </source>
</evidence>
<sequence>MSSTTEPAVEKIAEKTTTKTSKRKKGKTKVPAKKNSPKSPEGKQTEIQDFCSPNSKLLQSDNNLTNRRTPEKESQNPKRGVSGAVNISVTAKMVPSPTDIGFLKMSPFVERKQVKTEQSDYNQVNNVETQEPFPASPLTKGKRNATRNKSSKSNKQVKASIPVSHKLTDFYPVRRSSRKTNSLIKKEQEEEITKAILDNCEDGMKVVEFPGKGRGVVSTRPFSRGEFVVEYAGDLVSWPEARKREQEYQLDAAVGCYMYYFNAKGQNFCIDATSESGRLGRLLNHSRRNPNCLTRLVWVQGNDSKKILPRLVIVAKREITTGEELTYDYGDRDRSALEVHPWLKN</sequence>
<keyword evidence="9" id="KW-0805">Transcription regulation</keyword>
<evidence type="ECO:0000256" key="4">
    <source>
        <dbReference type="ARBA" id="ARBA00022454"/>
    </source>
</evidence>
<dbReference type="PROSITE" id="PS51571">
    <property type="entry name" value="SAM_MT43_PR_SET"/>
    <property type="match status" value="1"/>
</dbReference>
<dbReference type="PANTHER" id="PTHR46167:SF1">
    <property type="entry name" value="N-LYSINE METHYLTRANSFERASE KMT5A"/>
    <property type="match status" value="1"/>
</dbReference>
<keyword evidence="10" id="KW-0804">Transcription</keyword>
<keyword evidence="5 16" id="KW-0489">Methyltransferase</keyword>
<feature type="compositionally biased region" description="Basic residues" evidence="14">
    <location>
        <begin position="20"/>
        <end position="36"/>
    </location>
</feature>
<dbReference type="GO" id="GO:0005700">
    <property type="term" value="C:polytene chromosome"/>
    <property type="evidence" value="ECO:0007669"/>
    <property type="project" value="TreeGrafter"/>
</dbReference>
<keyword evidence="8" id="KW-0156">Chromatin regulator</keyword>
<dbReference type="PANTHER" id="PTHR46167">
    <property type="entry name" value="N-LYSINE METHYLTRANSFERASE KMT5A"/>
    <property type="match status" value="1"/>
</dbReference>
<evidence type="ECO:0000256" key="11">
    <source>
        <dbReference type="ARBA" id="ARBA00023242"/>
    </source>
</evidence>
<feature type="compositionally biased region" description="Polar residues" evidence="14">
    <location>
        <begin position="119"/>
        <end position="129"/>
    </location>
</feature>
<evidence type="ECO:0000256" key="7">
    <source>
        <dbReference type="ARBA" id="ARBA00022691"/>
    </source>
</evidence>
<keyword evidence="11" id="KW-0539">Nucleus</keyword>
<accession>A0A6F9DGZ1</accession>
<dbReference type="SUPFAM" id="SSF82199">
    <property type="entry name" value="SET domain"/>
    <property type="match status" value="1"/>
</dbReference>
<comment type="catalytic activity">
    <reaction evidence="13">
        <text>L-lysyl-[protein] + S-adenosyl-L-methionine = N(6)-methyl-L-lysyl-[protein] + S-adenosyl-L-homocysteine + H(+)</text>
        <dbReference type="Rhea" id="RHEA:51736"/>
        <dbReference type="Rhea" id="RHEA-COMP:9752"/>
        <dbReference type="Rhea" id="RHEA-COMP:13053"/>
        <dbReference type="ChEBI" id="CHEBI:15378"/>
        <dbReference type="ChEBI" id="CHEBI:29969"/>
        <dbReference type="ChEBI" id="CHEBI:57856"/>
        <dbReference type="ChEBI" id="CHEBI:59789"/>
        <dbReference type="ChEBI" id="CHEBI:61929"/>
    </reaction>
</comment>
<dbReference type="CDD" id="cd10528">
    <property type="entry name" value="SET_SETD8"/>
    <property type="match status" value="1"/>
</dbReference>
<dbReference type="InterPro" id="IPR001214">
    <property type="entry name" value="SET_dom"/>
</dbReference>
<feature type="region of interest" description="Disordered" evidence="14">
    <location>
        <begin position="1"/>
        <end position="84"/>
    </location>
</feature>
<dbReference type="PROSITE" id="PS50280">
    <property type="entry name" value="SET"/>
    <property type="match status" value="1"/>
</dbReference>
<dbReference type="GO" id="GO:0140944">
    <property type="term" value="F:histone H4K20 monomethyltransferase activity"/>
    <property type="evidence" value="ECO:0007669"/>
    <property type="project" value="UniProtKB-EC"/>
</dbReference>
<evidence type="ECO:0000256" key="14">
    <source>
        <dbReference type="SAM" id="MobiDB-lite"/>
    </source>
</evidence>
<evidence type="ECO:0000256" key="3">
    <source>
        <dbReference type="ARBA" id="ARBA00012187"/>
    </source>
</evidence>
<reference evidence="16" key="1">
    <citation type="submission" date="2020-04" db="EMBL/GenBank/DDBJ databases">
        <authorList>
            <person name="Neveu A P."/>
        </authorList>
    </citation>
    <scope>NUCLEOTIDE SEQUENCE</scope>
    <source>
        <tissue evidence="16">Whole embryo</tissue>
    </source>
</reference>
<evidence type="ECO:0000256" key="1">
    <source>
        <dbReference type="ARBA" id="ARBA00004123"/>
    </source>
</evidence>
<dbReference type="InterPro" id="IPR051760">
    <property type="entry name" value="KMT5A"/>
</dbReference>
<feature type="region of interest" description="Disordered" evidence="14">
    <location>
        <begin position="114"/>
        <end position="160"/>
    </location>
</feature>
<comment type="subcellular location">
    <subcellularLocation>
        <location evidence="2">Chromosome</location>
    </subcellularLocation>
    <subcellularLocation>
        <location evidence="1">Nucleus</location>
    </subcellularLocation>
</comment>
<dbReference type="InterPro" id="IPR016858">
    <property type="entry name" value="KMT5A-like"/>
</dbReference>